<accession>A0A951Q7E9</accession>
<dbReference type="EMBL" id="JAHHHN010000056">
    <property type="protein sequence ID" value="MBW4566022.1"/>
    <property type="molecule type" value="Genomic_DNA"/>
</dbReference>
<proteinExistence type="predicted"/>
<protein>
    <submittedName>
        <fullName evidence="1">Uncharacterized protein</fullName>
    </submittedName>
</protein>
<organism evidence="1 2">
    <name type="scientific">Mojavia pulchra JT2-VF2</name>
    <dbReference type="NCBI Taxonomy" id="287848"/>
    <lineage>
        <taxon>Bacteria</taxon>
        <taxon>Bacillati</taxon>
        <taxon>Cyanobacteriota</taxon>
        <taxon>Cyanophyceae</taxon>
        <taxon>Nostocales</taxon>
        <taxon>Nostocaceae</taxon>
    </lineage>
</organism>
<name>A0A951Q7E9_9NOST</name>
<dbReference type="AlphaFoldDB" id="A0A951Q7E9"/>
<evidence type="ECO:0000313" key="2">
    <source>
        <dbReference type="Proteomes" id="UP000715781"/>
    </source>
</evidence>
<dbReference type="Proteomes" id="UP000715781">
    <property type="component" value="Unassembled WGS sequence"/>
</dbReference>
<sequence length="49" mass="5479">MSLMQLEQEIKDATTALPTPSLQPDRQITIYVLAALLANNEPTKKRIVN</sequence>
<evidence type="ECO:0000313" key="1">
    <source>
        <dbReference type="EMBL" id="MBW4566022.1"/>
    </source>
</evidence>
<gene>
    <name evidence="1" type="ORF">KME32_34085</name>
</gene>
<reference evidence="1" key="2">
    <citation type="journal article" date="2022" name="Microbiol. Resour. Announc.">
        <title>Metagenome Sequencing to Explore Phylogenomics of Terrestrial Cyanobacteria.</title>
        <authorList>
            <person name="Ward R.D."/>
            <person name="Stajich J.E."/>
            <person name="Johansen J.R."/>
            <person name="Huntemann M."/>
            <person name="Clum A."/>
            <person name="Foster B."/>
            <person name="Foster B."/>
            <person name="Roux S."/>
            <person name="Palaniappan K."/>
            <person name="Varghese N."/>
            <person name="Mukherjee S."/>
            <person name="Reddy T.B.K."/>
            <person name="Daum C."/>
            <person name="Copeland A."/>
            <person name="Chen I.A."/>
            <person name="Ivanova N.N."/>
            <person name="Kyrpides N.C."/>
            <person name="Shapiro N."/>
            <person name="Eloe-Fadrosh E.A."/>
            <person name="Pietrasiak N."/>
        </authorList>
    </citation>
    <scope>NUCLEOTIDE SEQUENCE</scope>
    <source>
        <strain evidence="1">JT2-VF2</strain>
    </source>
</reference>
<comment type="caution">
    <text evidence="1">The sequence shown here is derived from an EMBL/GenBank/DDBJ whole genome shotgun (WGS) entry which is preliminary data.</text>
</comment>
<reference evidence="1" key="1">
    <citation type="submission" date="2021-05" db="EMBL/GenBank/DDBJ databases">
        <authorList>
            <person name="Pietrasiak N."/>
            <person name="Ward R."/>
            <person name="Stajich J.E."/>
            <person name="Kurbessoian T."/>
        </authorList>
    </citation>
    <scope>NUCLEOTIDE SEQUENCE</scope>
    <source>
        <strain evidence="1">JT2-VF2</strain>
    </source>
</reference>